<dbReference type="Gene3D" id="1.25.10.10">
    <property type="entry name" value="Leucine-rich Repeat Variant"/>
    <property type="match status" value="1"/>
</dbReference>
<dbReference type="InterPro" id="IPR011989">
    <property type="entry name" value="ARM-like"/>
</dbReference>
<evidence type="ECO:0000313" key="1">
    <source>
        <dbReference type="EMBL" id="KOB76205.1"/>
    </source>
</evidence>
<dbReference type="SUPFAM" id="SSF48371">
    <property type="entry name" value="ARM repeat"/>
    <property type="match status" value="1"/>
</dbReference>
<feature type="non-terminal residue" evidence="1">
    <location>
        <position position="190"/>
    </location>
</feature>
<dbReference type="AlphaFoldDB" id="A0A0L7LLB1"/>
<sequence>RPDLRLRQQLGEQLTALVRKEPEITHDLAAQLLDALVSWLNGGNFKVCSSILENLARRAALAERMGPEFSHYVPTVLPHIIDRAAPPRALLGRLMPALTHKAPHTREEALKCIQSLLDTAAPPRALLGRLMPALTHKAPHTREEALKCIQHGAQELQLRAAIPNLAALVGDPSSAVRDAAVLLLIDVYRH</sequence>
<dbReference type="InterPro" id="IPR016024">
    <property type="entry name" value="ARM-type_fold"/>
</dbReference>
<organism evidence="1 2">
    <name type="scientific">Operophtera brumata</name>
    <name type="common">Winter moth</name>
    <name type="synonym">Phalaena brumata</name>
    <dbReference type="NCBI Taxonomy" id="104452"/>
    <lineage>
        <taxon>Eukaryota</taxon>
        <taxon>Metazoa</taxon>
        <taxon>Ecdysozoa</taxon>
        <taxon>Arthropoda</taxon>
        <taxon>Hexapoda</taxon>
        <taxon>Insecta</taxon>
        <taxon>Pterygota</taxon>
        <taxon>Neoptera</taxon>
        <taxon>Endopterygota</taxon>
        <taxon>Lepidoptera</taxon>
        <taxon>Glossata</taxon>
        <taxon>Ditrysia</taxon>
        <taxon>Geometroidea</taxon>
        <taxon>Geometridae</taxon>
        <taxon>Larentiinae</taxon>
        <taxon>Operophtera</taxon>
    </lineage>
</organism>
<name>A0A0L7LLB1_OPEBR</name>
<protein>
    <submittedName>
        <fullName evidence="1">CLIP-associating protein</fullName>
    </submittedName>
</protein>
<feature type="non-terminal residue" evidence="1">
    <location>
        <position position="1"/>
    </location>
</feature>
<dbReference type="Proteomes" id="UP000037510">
    <property type="component" value="Unassembled WGS sequence"/>
</dbReference>
<comment type="caution">
    <text evidence="1">The sequence shown here is derived from an EMBL/GenBank/DDBJ whole genome shotgun (WGS) entry which is preliminary data.</text>
</comment>
<keyword evidence="2" id="KW-1185">Reference proteome</keyword>
<reference evidence="1 2" key="1">
    <citation type="journal article" date="2015" name="Genome Biol. Evol.">
        <title>The genome of winter moth (Operophtera brumata) provides a genomic perspective on sexual dimorphism and phenology.</title>
        <authorList>
            <person name="Derks M.F."/>
            <person name="Smit S."/>
            <person name="Salis L."/>
            <person name="Schijlen E."/>
            <person name="Bossers A."/>
            <person name="Mateman C."/>
            <person name="Pijl A.S."/>
            <person name="de Ridder D."/>
            <person name="Groenen M.A."/>
            <person name="Visser M.E."/>
            <person name="Megens H.J."/>
        </authorList>
    </citation>
    <scope>NUCLEOTIDE SEQUENCE [LARGE SCALE GENOMIC DNA]</scope>
    <source>
        <strain evidence="1">WM2013NL</strain>
        <tissue evidence="1">Head and thorax</tissue>
    </source>
</reference>
<dbReference type="EMBL" id="JTDY01000690">
    <property type="protein sequence ID" value="KOB76205.1"/>
    <property type="molecule type" value="Genomic_DNA"/>
</dbReference>
<proteinExistence type="predicted"/>
<gene>
    <name evidence="1" type="ORF">OBRU01_06158</name>
</gene>
<accession>A0A0L7LLB1</accession>
<evidence type="ECO:0000313" key="2">
    <source>
        <dbReference type="Proteomes" id="UP000037510"/>
    </source>
</evidence>
<dbReference type="STRING" id="104452.A0A0L7LLB1"/>